<evidence type="ECO:0000256" key="3">
    <source>
        <dbReference type="ARBA" id="ARBA00023295"/>
    </source>
</evidence>
<sequence length="489" mass="54286">MAQLTGDLYRPSFHFSPPFGWMNDPNGLVRINDEYHLFYQYHPFDTVWGPMHWGHAVSEDFINWTHMPVALAPDERGACFSGSAVVDRNNSSGLFDEQAEQPGVVAFYTANYVPEDGSNWIQSQHIACSQDGGIKWDKIESNPVVDNPGLKDFRDPKVSYHDESGAWIMVVSEGQDIGFYRSEDMLSWEKTSVFGATAGAHDEFALECPDLFSLQLDGKTHWVLVVGVQQCGPVGGTGTQYFVGTFDGYQFVNANTDDTVLWLDFGRDFYAAQSWSDVADNQRIAIAWMNNNLYANGIPTAHWRGAMSIPRKLQLAETQEGVRLVSKLPDEWKGSYSPVLNESRTLVEKESLQLPTETLVGITKLSLTMPVDSEVEYRPLGNDAISYTFNRDESGIHLTTKRSTLDSNGSDEYQALFAFESVLEIPDSDVIDFVHISDTCSSELHLCGGLYTLTNLVFAPESKGSLLTCCAGTVTVNEAAFCSSEQIIS</sequence>
<dbReference type="SMART" id="SM00640">
    <property type="entry name" value="Glyco_32"/>
    <property type="match status" value="1"/>
</dbReference>
<evidence type="ECO:0000313" key="5">
    <source>
        <dbReference type="EMBL" id="PWI32611.1"/>
    </source>
</evidence>
<dbReference type="InterPro" id="IPR018053">
    <property type="entry name" value="Glyco_hydro_32_AS"/>
</dbReference>
<dbReference type="Proteomes" id="UP000245362">
    <property type="component" value="Unassembled WGS sequence"/>
</dbReference>
<dbReference type="EMBL" id="QFWT01000008">
    <property type="protein sequence ID" value="PWI32611.1"/>
    <property type="molecule type" value="Genomic_DNA"/>
</dbReference>
<dbReference type="Pfam" id="PF00251">
    <property type="entry name" value="Glyco_hydro_32N"/>
    <property type="match status" value="1"/>
</dbReference>
<protein>
    <submittedName>
        <fullName evidence="5">Glycosyl hydrolase family 32</fullName>
    </submittedName>
</protein>
<proteinExistence type="inferred from homology"/>
<comment type="caution">
    <text evidence="5">The sequence shown here is derived from an EMBL/GenBank/DDBJ whole genome shotgun (WGS) entry which is preliminary data.</text>
</comment>
<dbReference type="RefSeq" id="WP_109320397.1">
    <property type="nucleotide sequence ID" value="NZ_QFWT01000008.1"/>
</dbReference>
<dbReference type="GO" id="GO:0005987">
    <property type="term" value="P:sucrose catabolic process"/>
    <property type="evidence" value="ECO:0007669"/>
    <property type="project" value="TreeGrafter"/>
</dbReference>
<name>A0A2U3B748_9VIBR</name>
<dbReference type="OrthoDB" id="9801455at2"/>
<dbReference type="Gene3D" id="2.115.10.20">
    <property type="entry name" value="Glycosyl hydrolase domain, family 43"/>
    <property type="match status" value="1"/>
</dbReference>
<keyword evidence="2 5" id="KW-0378">Hydrolase</keyword>
<dbReference type="CDD" id="cd18622">
    <property type="entry name" value="GH32_Inu-like"/>
    <property type="match status" value="1"/>
</dbReference>
<gene>
    <name evidence="5" type="ORF">DI392_14420</name>
</gene>
<organism evidence="5 6">
    <name type="scientific">Vibrio albus</name>
    <dbReference type="NCBI Taxonomy" id="2200953"/>
    <lineage>
        <taxon>Bacteria</taxon>
        <taxon>Pseudomonadati</taxon>
        <taxon>Pseudomonadota</taxon>
        <taxon>Gammaproteobacteria</taxon>
        <taxon>Vibrionales</taxon>
        <taxon>Vibrionaceae</taxon>
        <taxon>Vibrio</taxon>
    </lineage>
</organism>
<evidence type="ECO:0000313" key="6">
    <source>
        <dbReference type="Proteomes" id="UP000245362"/>
    </source>
</evidence>
<accession>A0A2U3B748</accession>
<feature type="domain" description="Glycosyl hydrolase family 32 N-terminal" evidence="4">
    <location>
        <begin position="14"/>
        <end position="319"/>
    </location>
</feature>
<comment type="similarity">
    <text evidence="1">Belongs to the glycosyl hydrolase 32 family.</text>
</comment>
<dbReference type="InterPro" id="IPR013148">
    <property type="entry name" value="Glyco_hydro_32_N"/>
</dbReference>
<evidence type="ECO:0000256" key="2">
    <source>
        <dbReference type="ARBA" id="ARBA00022801"/>
    </source>
</evidence>
<dbReference type="SUPFAM" id="SSF75005">
    <property type="entry name" value="Arabinanase/levansucrase/invertase"/>
    <property type="match status" value="1"/>
</dbReference>
<dbReference type="PANTHER" id="PTHR42800:SF1">
    <property type="entry name" value="EXOINULINASE INUD (AFU_ORTHOLOGUE AFUA_5G00480)"/>
    <property type="match status" value="1"/>
</dbReference>
<evidence type="ECO:0000259" key="4">
    <source>
        <dbReference type="Pfam" id="PF00251"/>
    </source>
</evidence>
<dbReference type="InterPro" id="IPR001362">
    <property type="entry name" value="Glyco_hydro_32"/>
</dbReference>
<dbReference type="PROSITE" id="PS00609">
    <property type="entry name" value="GLYCOSYL_HYDROL_F32"/>
    <property type="match status" value="1"/>
</dbReference>
<dbReference type="GO" id="GO:0004575">
    <property type="term" value="F:sucrose alpha-glucosidase activity"/>
    <property type="evidence" value="ECO:0007669"/>
    <property type="project" value="TreeGrafter"/>
</dbReference>
<dbReference type="AlphaFoldDB" id="A0A2U3B748"/>
<evidence type="ECO:0000256" key="1">
    <source>
        <dbReference type="ARBA" id="ARBA00009902"/>
    </source>
</evidence>
<keyword evidence="6" id="KW-1185">Reference proteome</keyword>
<dbReference type="InterPro" id="IPR023296">
    <property type="entry name" value="Glyco_hydro_beta-prop_sf"/>
</dbReference>
<reference evidence="5 6" key="1">
    <citation type="submission" date="2018-05" db="EMBL/GenBank/DDBJ databases">
        <title>Vibrio limimaris sp. nov., isolated from marine sediment.</title>
        <authorList>
            <person name="Li C.-M."/>
        </authorList>
    </citation>
    <scope>NUCLEOTIDE SEQUENCE [LARGE SCALE GENOMIC DNA]</scope>
    <source>
        <strain evidence="5 6">E4404</strain>
    </source>
</reference>
<dbReference type="PANTHER" id="PTHR42800">
    <property type="entry name" value="EXOINULINASE INUD (AFU_ORTHOLOGUE AFUA_5G00480)"/>
    <property type="match status" value="1"/>
</dbReference>
<dbReference type="GO" id="GO:0005737">
    <property type="term" value="C:cytoplasm"/>
    <property type="evidence" value="ECO:0007669"/>
    <property type="project" value="TreeGrafter"/>
</dbReference>
<keyword evidence="3" id="KW-0326">Glycosidase</keyword>